<keyword evidence="10" id="KW-1185">Reference proteome</keyword>
<reference evidence="9" key="1">
    <citation type="submission" date="2023-06" db="EMBL/GenBank/DDBJ databases">
        <title>Genome-scale phylogeny and comparative genomics of the fungal order Sordariales.</title>
        <authorList>
            <consortium name="Lawrence Berkeley National Laboratory"/>
            <person name="Hensen N."/>
            <person name="Bonometti L."/>
            <person name="Westerberg I."/>
            <person name="Brannstrom I.O."/>
            <person name="Guillou S."/>
            <person name="Cros-Aarteil S."/>
            <person name="Calhoun S."/>
            <person name="Haridas S."/>
            <person name="Kuo A."/>
            <person name="Mondo S."/>
            <person name="Pangilinan J."/>
            <person name="Riley R."/>
            <person name="LaButti K."/>
            <person name="Andreopoulos B."/>
            <person name="Lipzen A."/>
            <person name="Chen C."/>
            <person name="Yanf M."/>
            <person name="Daum C."/>
            <person name="Ng V."/>
            <person name="Clum A."/>
            <person name="Steindorff A."/>
            <person name="Ohm R."/>
            <person name="Martin F."/>
            <person name="Silar P."/>
            <person name="Natvig D."/>
            <person name="Lalanne C."/>
            <person name="Gautier V."/>
            <person name="Ament-velasquez S.L."/>
            <person name="Kruys A."/>
            <person name="Hutchinson M.I."/>
            <person name="Powell A.J."/>
            <person name="Barry K."/>
            <person name="Miller A.N."/>
            <person name="Grigoriev I.V."/>
            <person name="Debuchy R."/>
            <person name="Gladieux P."/>
            <person name="Thoren M.H."/>
            <person name="Johannesson H."/>
        </authorList>
    </citation>
    <scope>NUCLEOTIDE SEQUENCE</scope>
    <source>
        <strain evidence="9">SMH3187-1</strain>
    </source>
</reference>
<evidence type="ECO:0000313" key="9">
    <source>
        <dbReference type="EMBL" id="KAK0749078.1"/>
    </source>
</evidence>
<evidence type="ECO:0000256" key="3">
    <source>
        <dbReference type="ARBA" id="ARBA00022989"/>
    </source>
</evidence>
<keyword evidence="3 7" id="KW-1133">Transmembrane helix</keyword>
<name>A0AA40F0T8_9PEZI</name>
<evidence type="ECO:0000256" key="2">
    <source>
        <dbReference type="ARBA" id="ARBA00022692"/>
    </source>
</evidence>
<feature type="compositionally biased region" description="Low complexity" evidence="6">
    <location>
        <begin position="356"/>
        <end position="368"/>
    </location>
</feature>
<feature type="transmembrane region" description="Helical" evidence="7">
    <location>
        <begin position="248"/>
        <end position="266"/>
    </location>
</feature>
<dbReference type="EMBL" id="JAUKUD010000003">
    <property type="protein sequence ID" value="KAK0749078.1"/>
    <property type="molecule type" value="Genomic_DNA"/>
</dbReference>
<organism evidence="9 10">
    <name type="scientific">Schizothecium vesticola</name>
    <dbReference type="NCBI Taxonomy" id="314040"/>
    <lineage>
        <taxon>Eukaryota</taxon>
        <taxon>Fungi</taxon>
        <taxon>Dikarya</taxon>
        <taxon>Ascomycota</taxon>
        <taxon>Pezizomycotina</taxon>
        <taxon>Sordariomycetes</taxon>
        <taxon>Sordariomycetidae</taxon>
        <taxon>Sordariales</taxon>
        <taxon>Schizotheciaceae</taxon>
        <taxon>Schizothecium</taxon>
    </lineage>
</organism>
<evidence type="ECO:0000313" key="10">
    <source>
        <dbReference type="Proteomes" id="UP001172155"/>
    </source>
</evidence>
<evidence type="ECO:0000256" key="6">
    <source>
        <dbReference type="SAM" id="MobiDB-lite"/>
    </source>
</evidence>
<feature type="transmembrane region" description="Helical" evidence="7">
    <location>
        <begin position="210"/>
        <end position="228"/>
    </location>
</feature>
<accession>A0AA40F0T8</accession>
<feature type="transmembrane region" description="Helical" evidence="7">
    <location>
        <begin position="131"/>
        <end position="154"/>
    </location>
</feature>
<dbReference type="Proteomes" id="UP001172155">
    <property type="component" value="Unassembled WGS sequence"/>
</dbReference>
<comment type="similarity">
    <text evidence="5">Belongs to the SAT4 family.</text>
</comment>
<keyword evidence="4 7" id="KW-0472">Membrane</keyword>
<feature type="transmembrane region" description="Helical" evidence="7">
    <location>
        <begin position="177"/>
        <end position="198"/>
    </location>
</feature>
<dbReference type="AlphaFoldDB" id="A0AA40F0T8"/>
<evidence type="ECO:0000259" key="8">
    <source>
        <dbReference type="Pfam" id="PF20684"/>
    </source>
</evidence>
<dbReference type="PANTHER" id="PTHR33048">
    <property type="entry name" value="PTH11-LIKE INTEGRAL MEMBRANE PROTEIN (AFU_ORTHOLOGUE AFUA_5G11245)"/>
    <property type="match status" value="1"/>
</dbReference>
<protein>
    <recommendedName>
        <fullName evidence="8">Rhodopsin domain-containing protein</fullName>
    </recommendedName>
</protein>
<feature type="region of interest" description="Disordered" evidence="6">
    <location>
        <begin position="346"/>
        <end position="416"/>
    </location>
</feature>
<feature type="transmembrane region" description="Helical" evidence="7">
    <location>
        <begin position="20"/>
        <end position="42"/>
    </location>
</feature>
<evidence type="ECO:0000256" key="7">
    <source>
        <dbReference type="SAM" id="Phobius"/>
    </source>
</evidence>
<evidence type="ECO:0000256" key="1">
    <source>
        <dbReference type="ARBA" id="ARBA00004141"/>
    </source>
</evidence>
<feature type="region of interest" description="Disordered" evidence="6">
    <location>
        <begin position="292"/>
        <end position="318"/>
    </location>
</feature>
<gene>
    <name evidence="9" type="ORF">B0T18DRAFT_388740</name>
</gene>
<dbReference type="PANTHER" id="PTHR33048:SF47">
    <property type="entry name" value="INTEGRAL MEMBRANE PROTEIN-RELATED"/>
    <property type="match status" value="1"/>
</dbReference>
<feature type="transmembrane region" description="Helical" evidence="7">
    <location>
        <begin position="54"/>
        <end position="78"/>
    </location>
</feature>
<evidence type="ECO:0000256" key="4">
    <source>
        <dbReference type="ARBA" id="ARBA00023136"/>
    </source>
</evidence>
<sequence length="416" mass="45866">MDPPAAPQLPPNAFEDRRATVIGVVVFCLLFSTTMVGLRLWTRKNIINQVGWDDYACVAGLIATYASAISIAHMTKYGLGRHIYIMNPANIPLYLRDFYFSIVFYCAALLFIKLAFLLQYYRVLAVQRMRIVYLVAIVIVGGWSLSQLLVGIFICTPVHGFWDSTANAKCIPNIPQWYINAAGNIVTDVAVFTLPLLAIWKLNLVKGQKMILLGIFSLGFFTVILSVVRIKYLKLFDDFPWENVASSLWSIGELTSAITCACLVTLRPFVSRYFPSLGSIIGRTTNKPSNAKASEAYIRSRRRNDVETGHPLSKATRIPSVDGSQVELASADRSIAKVTPHPYEAHYSRRVSEDAGSLGSNNSDLGLSARGPGVGVRTSIAPTQPEKVHKQAGHGRGVQVQRELHQVRSFKGEGSG</sequence>
<dbReference type="InterPro" id="IPR052337">
    <property type="entry name" value="SAT4-like"/>
</dbReference>
<dbReference type="Pfam" id="PF20684">
    <property type="entry name" value="Fung_rhodopsin"/>
    <property type="match status" value="1"/>
</dbReference>
<comment type="subcellular location">
    <subcellularLocation>
        <location evidence="1">Membrane</location>
        <topology evidence="1">Multi-pass membrane protein</topology>
    </subcellularLocation>
</comment>
<dbReference type="InterPro" id="IPR049326">
    <property type="entry name" value="Rhodopsin_dom_fungi"/>
</dbReference>
<proteinExistence type="inferred from homology"/>
<comment type="caution">
    <text evidence="9">The sequence shown here is derived from an EMBL/GenBank/DDBJ whole genome shotgun (WGS) entry which is preliminary data.</text>
</comment>
<feature type="transmembrane region" description="Helical" evidence="7">
    <location>
        <begin position="98"/>
        <end position="119"/>
    </location>
</feature>
<evidence type="ECO:0000256" key="5">
    <source>
        <dbReference type="ARBA" id="ARBA00038359"/>
    </source>
</evidence>
<feature type="domain" description="Rhodopsin" evidence="8">
    <location>
        <begin position="38"/>
        <end position="272"/>
    </location>
</feature>
<keyword evidence="2 7" id="KW-0812">Transmembrane</keyword>
<dbReference type="GO" id="GO:0016020">
    <property type="term" value="C:membrane"/>
    <property type="evidence" value="ECO:0007669"/>
    <property type="project" value="UniProtKB-SubCell"/>
</dbReference>